<name>A0A392VDS0_9FABA</name>
<sequence length="41" mass="4518">FCYLRVAQGLMARCTVVMRKVGKASVICVSRMSGWRVAPVS</sequence>
<accession>A0A392VDS0</accession>
<reference evidence="1 2" key="1">
    <citation type="journal article" date="2018" name="Front. Plant Sci.">
        <title>Red Clover (Trifolium pratense) and Zigzag Clover (T. medium) - A Picture of Genomic Similarities and Differences.</title>
        <authorList>
            <person name="Dluhosova J."/>
            <person name="Istvanek J."/>
            <person name="Nedelnik J."/>
            <person name="Repkova J."/>
        </authorList>
    </citation>
    <scope>NUCLEOTIDE SEQUENCE [LARGE SCALE GENOMIC DNA]</scope>
    <source>
        <strain evidence="2">cv. 10/8</strain>
        <tissue evidence="1">Leaf</tissue>
    </source>
</reference>
<organism evidence="1 2">
    <name type="scientific">Trifolium medium</name>
    <dbReference type="NCBI Taxonomy" id="97028"/>
    <lineage>
        <taxon>Eukaryota</taxon>
        <taxon>Viridiplantae</taxon>
        <taxon>Streptophyta</taxon>
        <taxon>Embryophyta</taxon>
        <taxon>Tracheophyta</taxon>
        <taxon>Spermatophyta</taxon>
        <taxon>Magnoliopsida</taxon>
        <taxon>eudicotyledons</taxon>
        <taxon>Gunneridae</taxon>
        <taxon>Pentapetalae</taxon>
        <taxon>rosids</taxon>
        <taxon>fabids</taxon>
        <taxon>Fabales</taxon>
        <taxon>Fabaceae</taxon>
        <taxon>Papilionoideae</taxon>
        <taxon>50 kb inversion clade</taxon>
        <taxon>NPAAA clade</taxon>
        <taxon>Hologalegina</taxon>
        <taxon>IRL clade</taxon>
        <taxon>Trifolieae</taxon>
        <taxon>Trifolium</taxon>
    </lineage>
</organism>
<evidence type="ECO:0000313" key="2">
    <source>
        <dbReference type="Proteomes" id="UP000265520"/>
    </source>
</evidence>
<dbReference type="AlphaFoldDB" id="A0A392VDS0"/>
<comment type="caution">
    <text evidence="1">The sequence shown here is derived from an EMBL/GenBank/DDBJ whole genome shotgun (WGS) entry which is preliminary data.</text>
</comment>
<protein>
    <submittedName>
        <fullName evidence="1">Uncharacterized protein</fullName>
    </submittedName>
</protein>
<feature type="non-terminal residue" evidence="1">
    <location>
        <position position="1"/>
    </location>
</feature>
<dbReference type="Proteomes" id="UP000265520">
    <property type="component" value="Unassembled WGS sequence"/>
</dbReference>
<proteinExistence type="predicted"/>
<keyword evidence="2" id="KW-1185">Reference proteome</keyword>
<dbReference type="EMBL" id="LXQA011143332">
    <property type="protein sequence ID" value="MCI86534.1"/>
    <property type="molecule type" value="Genomic_DNA"/>
</dbReference>
<evidence type="ECO:0000313" key="1">
    <source>
        <dbReference type="EMBL" id="MCI86534.1"/>
    </source>
</evidence>